<organism evidence="2 3">
    <name type="scientific">Hymenobacter bucti</name>
    <dbReference type="NCBI Taxonomy" id="1844114"/>
    <lineage>
        <taxon>Bacteria</taxon>
        <taxon>Pseudomonadati</taxon>
        <taxon>Bacteroidota</taxon>
        <taxon>Cytophagia</taxon>
        <taxon>Cytophagales</taxon>
        <taxon>Hymenobacteraceae</taxon>
        <taxon>Hymenobacter</taxon>
    </lineage>
</organism>
<keyword evidence="3" id="KW-1185">Reference proteome</keyword>
<sequence length="46" mass="5221">MGLLSRPLPRPVWPRQLRRYEPMNLKILLLLFIVILGSGAHALAEA</sequence>
<keyword evidence="1" id="KW-0812">Transmembrane</keyword>
<reference evidence="3" key="1">
    <citation type="journal article" date="2019" name="Int. J. Syst. Evol. Microbiol.">
        <title>The Global Catalogue of Microorganisms (GCM) 10K type strain sequencing project: providing services to taxonomists for standard genome sequencing and annotation.</title>
        <authorList>
            <consortium name="The Broad Institute Genomics Platform"/>
            <consortium name="The Broad Institute Genome Sequencing Center for Infectious Disease"/>
            <person name="Wu L."/>
            <person name="Ma J."/>
        </authorList>
    </citation>
    <scope>NUCLEOTIDE SEQUENCE [LARGE SCALE GENOMIC DNA]</scope>
    <source>
        <strain evidence="3">CGMCC 1.15795</strain>
    </source>
</reference>
<keyword evidence="1" id="KW-1133">Transmembrane helix</keyword>
<evidence type="ECO:0000313" key="3">
    <source>
        <dbReference type="Proteomes" id="UP001597197"/>
    </source>
</evidence>
<name>A0ABW4QZQ6_9BACT</name>
<comment type="caution">
    <text evidence="2">The sequence shown here is derived from an EMBL/GenBank/DDBJ whole genome shotgun (WGS) entry which is preliminary data.</text>
</comment>
<keyword evidence="1" id="KW-0472">Membrane</keyword>
<dbReference type="Proteomes" id="UP001597197">
    <property type="component" value="Unassembled WGS sequence"/>
</dbReference>
<protein>
    <submittedName>
        <fullName evidence="2">Uncharacterized protein</fullName>
    </submittedName>
</protein>
<evidence type="ECO:0000256" key="1">
    <source>
        <dbReference type="SAM" id="Phobius"/>
    </source>
</evidence>
<evidence type="ECO:0000313" key="2">
    <source>
        <dbReference type="EMBL" id="MFD1875108.1"/>
    </source>
</evidence>
<proteinExistence type="predicted"/>
<accession>A0ABW4QZQ6</accession>
<dbReference type="EMBL" id="JBHUFD010000018">
    <property type="protein sequence ID" value="MFD1875108.1"/>
    <property type="molecule type" value="Genomic_DNA"/>
</dbReference>
<dbReference type="RefSeq" id="WP_382317490.1">
    <property type="nucleotide sequence ID" value="NZ_JBHUFD010000018.1"/>
</dbReference>
<feature type="transmembrane region" description="Helical" evidence="1">
    <location>
        <begin position="25"/>
        <end position="44"/>
    </location>
</feature>
<gene>
    <name evidence="2" type="ORF">ACFSDX_21920</name>
</gene>